<proteinExistence type="predicted"/>
<dbReference type="AlphaFoldDB" id="A0A371DL24"/>
<keyword evidence="2" id="KW-1185">Reference proteome</keyword>
<sequence>MSRTKRIDIRAIMAQHEDRAARWKILVRTDPRRAVRALKIRGFTGESVEGDTLWDGPHIIGHLKTESAQPQSAVWRRLVEAGIFDAICFCVRHSTNTAVVAEGGSQPSQEEMDAQVKETMFSGWFEPFQIICNAVLGCARDRVSPTEQRMLDDLRKNWSSMMERIWKQPMFCLEPREESMVERTMLAQVAIRLTYLDPAFIGVYLKHGDLTFTVCFRNWLHSTTTSDSQLNARLLMPALEPSVAPQHWKRYTDSHPPPATEEVHARIILGASKESGPTGRKRRPRQMAEAILAATLKHLHFPKTSVDLQGLELQILDALYLQSKTTFTALPPVLYQSTELWAEVVRILRCAAGADTEEAKQTYCDVLKLFTIGLTERKPEYLNALVACWVTGGLFDALEESIDLLLTIRDAVSSAIPKLTRGTQTLLRLQFPRPLLVSKVAPEQMGSRFRQASFMARVDGTGNLDTGNPVWREAAHEILVDISSNALRLDCSACVRRDCEKRVDAGSKVCCEKCTRVQYCSQSCLER</sequence>
<reference evidence="1 2" key="1">
    <citation type="journal article" date="2018" name="Biotechnol. Biofuels">
        <title>Integrative visual omics of the white-rot fungus Polyporus brumalis exposes the biotechnological potential of its oxidative enzymes for delignifying raw plant biomass.</title>
        <authorList>
            <person name="Miyauchi S."/>
            <person name="Rancon A."/>
            <person name="Drula E."/>
            <person name="Hage H."/>
            <person name="Chaduli D."/>
            <person name="Favel A."/>
            <person name="Grisel S."/>
            <person name="Henrissat B."/>
            <person name="Herpoel-Gimbert I."/>
            <person name="Ruiz-Duenas F.J."/>
            <person name="Chevret D."/>
            <person name="Hainaut M."/>
            <person name="Lin J."/>
            <person name="Wang M."/>
            <person name="Pangilinan J."/>
            <person name="Lipzen A."/>
            <person name="Lesage-Meessen L."/>
            <person name="Navarro D."/>
            <person name="Riley R."/>
            <person name="Grigoriev I.V."/>
            <person name="Zhou S."/>
            <person name="Raouche S."/>
            <person name="Rosso M.N."/>
        </authorList>
    </citation>
    <scope>NUCLEOTIDE SEQUENCE [LARGE SCALE GENOMIC DNA]</scope>
    <source>
        <strain evidence="1 2">BRFM 1820</strain>
    </source>
</reference>
<evidence type="ECO:0008006" key="3">
    <source>
        <dbReference type="Google" id="ProtNLM"/>
    </source>
</evidence>
<dbReference type="EMBL" id="KZ857388">
    <property type="protein sequence ID" value="RDX53227.1"/>
    <property type="molecule type" value="Genomic_DNA"/>
</dbReference>
<evidence type="ECO:0000313" key="2">
    <source>
        <dbReference type="Proteomes" id="UP000256964"/>
    </source>
</evidence>
<gene>
    <name evidence="1" type="ORF">OH76DRAFT_81596</name>
</gene>
<name>A0A371DL24_9APHY</name>
<dbReference type="OrthoDB" id="432970at2759"/>
<organism evidence="1 2">
    <name type="scientific">Lentinus brumalis</name>
    <dbReference type="NCBI Taxonomy" id="2498619"/>
    <lineage>
        <taxon>Eukaryota</taxon>
        <taxon>Fungi</taxon>
        <taxon>Dikarya</taxon>
        <taxon>Basidiomycota</taxon>
        <taxon>Agaricomycotina</taxon>
        <taxon>Agaricomycetes</taxon>
        <taxon>Polyporales</taxon>
        <taxon>Polyporaceae</taxon>
        <taxon>Lentinus</taxon>
    </lineage>
</organism>
<dbReference type="Proteomes" id="UP000256964">
    <property type="component" value="Unassembled WGS sequence"/>
</dbReference>
<accession>A0A371DL24</accession>
<evidence type="ECO:0000313" key="1">
    <source>
        <dbReference type="EMBL" id="RDX53227.1"/>
    </source>
</evidence>
<protein>
    <recommendedName>
        <fullName evidence="3">MYND-type domain-containing protein</fullName>
    </recommendedName>
</protein>